<evidence type="ECO:0000313" key="3">
    <source>
        <dbReference type="Proteomes" id="UP001141552"/>
    </source>
</evidence>
<organism evidence="2 3">
    <name type="scientific">Turnera subulata</name>
    <dbReference type="NCBI Taxonomy" id="218843"/>
    <lineage>
        <taxon>Eukaryota</taxon>
        <taxon>Viridiplantae</taxon>
        <taxon>Streptophyta</taxon>
        <taxon>Embryophyta</taxon>
        <taxon>Tracheophyta</taxon>
        <taxon>Spermatophyta</taxon>
        <taxon>Magnoliopsida</taxon>
        <taxon>eudicotyledons</taxon>
        <taxon>Gunneridae</taxon>
        <taxon>Pentapetalae</taxon>
        <taxon>rosids</taxon>
        <taxon>fabids</taxon>
        <taxon>Malpighiales</taxon>
        <taxon>Passifloraceae</taxon>
        <taxon>Turnera</taxon>
    </lineage>
</organism>
<feature type="domain" description="F-box associated beta-propeller type 1" evidence="1">
    <location>
        <begin position="11"/>
        <end position="111"/>
    </location>
</feature>
<keyword evidence="3" id="KW-1185">Reference proteome</keyword>
<dbReference type="InterPro" id="IPR006527">
    <property type="entry name" value="F-box-assoc_dom_typ1"/>
</dbReference>
<sequence>MVENADDKYLRHIQQGQYGLFLNGALHWKTLGNGSFKGEKIFAFDLSKEKFYDVAEWTPGFDYGHRSLGVAGEYLCMGVYSRLGGSRKYTVWVMKEYCNLQASWVQFITYYSPFDKNIAGGYIDYVCDFMPQSVKDGGYMILQYSKGDVDVLKWNNDLEESDTGEELYFKNIQFFRRNGAATPYTEALTSPYGIVFEPVSSVN</sequence>
<evidence type="ECO:0000259" key="1">
    <source>
        <dbReference type="Pfam" id="PF07734"/>
    </source>
</evidence>
<dbReference type="EMBL" id="JAKUCV010003137">
    <property type="protein sequence ID" value="KAJ4840029.1"/>
    <property type="molecule type" value="Genomic_DNA"/>
</dbReference>
<name>A0A9Q0JFR3_9ROSI</name>
<accession>A0A9Q0JFR3</accession>
<evidence type="ECO:0000313" key="2">
    <source>
        <dbReference type="EMBL" id="KAJ4840029.1"/>
    </source>
</evidence>
<dbReference type="Pfam" id="PF07734">
    <property type="entry name" value="FBA_1"/>
    <property type="match status" value="1"/>
</dbReference>
<reference evidence="2" key="1">
    <citation type="submission" date="2022-02" db="EMBL/GenBank/DDBJ databases">
        <authorList>
            <person name="Henning P.M."/>
            <person name="McCubbin A.G."/>
            <person name="Shore J.S."/>
        </authorList>
    </citation>
    <scope>NUCLEOTIDE SEQUENCE</scope>
    <source>
        <strain evidence="2">F60SS</strain>
        <tissue evidence="2">Leaves</tissue>
    </source>
</reference>
<protein>
    <recommendedName>
        <fullName evidence="1">F-box associated beta-propeller type 1 domain-containing protein</fullName>
    </recommendedName>
</protein>
<gene>
    <name evidence="2" type="ORF">Tsubulata_029513</name>
</gene>
<dbReference type="AlphaFoldDB" id="A0A9Q0JFR3"/>
<reference evidence="2" key="2">
    <citation type="journal article" date="2023" name="Plants (Basel)">
        <title>Annotation of the Turnera subulata (Passifloraceae) Draft Genome Reveals the S-Locus Evolved after the Divergence of Turneroideae from Passifloroideae in a Stepwise Manner.</title>
        <authorList>
            <person name="Henning P.M."/>
            <person name="Roalson E.H."/>
            <person name="Mir W."/>
            <person name="McCubbin A.G."/>
            <person name="Shore J.S."/>
        </authorList>
    </citation>
    <scope>NUCLEOTIDE SEQUENCE</scope>
    <source>
        <strain evidence="2">F60SS</strain>
    </source>
</reference>
<dbReference type="OrthoDB" id="591557at2759"/>
<dbReference type="Proteomes" id="UP001141552">
    <property type="component" value="Unassembled WGS sequence"/>
</dbReference>
<proteinExistence type="predicted"/>
<comment type="caution">
    <text evidence="2">The sequence shown here is derived from an EMBL/GenBank/DDBJ whole genome shotgun (WGS) entry which is preliminary data.</text>
</comment>